<dbReference type="InterPro" id="IPR018820">
    <property type="entry name" value="BRE4-related_DUF2421"/>
</dbReference>
<reference evidence="10" key="1">
    <citation type="journal article" date="2020" name="bioRxiv">
        <title>Whole genome comparisons of ergot fungi reveals the divergence and evolution of species within the genus Claviceps are the result of varying mechanisms driving genome evolution and host range expansion.</title>
        <authorList>
            <person name="Wyka S.A."/>
            <person name="Mondo S.J."/>
            <person name="Liu M."/>
            <person name="Dettman J."/>
            <person name="Nalam V."/>
            <person name="Broders K.D."/>
        </authorList>
    </citation>
    <scope>NUCLEOTIDE SEQUENCE</scope>
    <source>
        <strain evidence="10">CCC 489</strain>
    </source>
</reference>
<evidence type="ECO:0000256" key="4">
    <source>
        <dbReference type="ARBA" id="ARBA00023136"/>
    </source>
</evidence>
<evidence type="ECO:0000259" key="8">
    <source>
        <dbReference type="Pfam" id="PF10337"/>
    </source>
</evidence>
<dbReference type="PANTHER" id="PTHR37994:SF3">
    <property type="entry name" value="ER TRANSPORTER 6TM N-TERMINAL DOMAIN-CONTAINING PROTEIN"/>
    <property type="match status" value="1"/>
</dbReference>
<evidence type="ECO:0000313" key="10">
    <source>
        <dbReference type="EMBL" id="KAG5922733.1"/>
    </source>
</evidence>
<gene>
    <name evidence="10" type="ORF">E4U42_005374</name>
</gene>
<dbReference type="InterPro" id="IPR049453">
    <property type="entry name" value="Memb_transporter_dom"/>
</dbReference>
<keyword evidence="2 6" id="KW-0812">Transmembrane</keyword>
<feature type="transmembrane region" description="Helical" evidence="6">
    <location>
        <begin position="742"/>
        <end position="760"/>
    </location>
</feature>
<evidence type="ECO:0000259" key="9">
    <source>
        <dbReference type="Pfam" id="PF13515"/>
    </source>
</evidence>
<feature type="transmembrane region" description="Helical" evidence="6">
    <location>
        <begin position="114"/>
        <end position="135"/>
    </location>
</feature>
<name>A0A8K0J3Q5_9HYPO</name>
<feature type="transmembrane region" description="Helical" evidence="6">
    <location>
        <begin position="60"/>
        <end position="77"/>
    </location>
</feature>
<dbReference type="GO" id="GO:0016020">
    <property type="term" value="C:membrane"/>
    <property type="evidence" value="ECO:0007669"/>
    <property type="project" value="UniProtKB-SubCell"/>
</dbReference>
<evidence type="ECO:0008006" key="12">
    <source>
        <dbReference type="Google" id="ProtNLM"/>
    </source>
</evidence>
<comment type="subcellular location">
    <subcellularLocation>
        <location evidence="1">Membrane</location>
        <topology evidence="1">Multi-pass membrane protein</topology>
    </subcellularLocation>
</comment>
<keyword evidence="3 6" id="KW-1133">Transmembrane helix</keyword>
<dbReference type="Pfam" id="PF10337">
    <property type="entry name" value="ArAE_2_N"/>
    <property type="match status" value="1"/>
</dbReference>
<evidence type="ECO:0000256" key="5">
    <source>
        <dbReference type="SAM" id="MobiDB-lite"/>
    </source>
</evidence>
<evidence type="ECO:0000256" key="1">
    <source>
        <dbReference type="ARBA" id="ARBA00004141"/>
    </source>
</evidence>
<proteinExistence type="predicted"/>
<feature type="domain" description="Integral membrane bound transporter" evidence="9">
    <location>
        <begin position="665"/>
        <end position="797"/>
    </location>
</feature>
<dbReference type="Proteomes" id="UP000811619">
    <property type="component" value="Unassembled WGS sequence"/>
</dbReference>
<feature type="region of interest" description="Disordered" evidence="5">
    <location>
        <begin position="1"/>
        <end position="41"/>
    </location>
</feature>
<feature type="transmembrane region" description="Helical" evidence="6">
    <location>
        <begin position="242"/>
        <end position="266"/>
    </location>
</feature>
<sequence length="1034" mass="112916">MSATAKSGSLPAGQGDDVDNFVAKPAEHAPSSPSPSPPRRRRRRALPAWLNHFNPNDLKVTFRCWAAVWVAMLLIFISPSLHDIGQSTFFAAIVLFIVPPAGILMVYLLASLSLLVGMCLAWSWGLLAMKAAFAVRSDAEMLGLVQSLRQQAAAVANQTGQPPAAVSSKLVYDGFFLDARVVAIYYVMCCAFIYALARLRYANAKLILLQIFGTIVIDVFLVTGPILTQFNAKLAQILVKPAAIGAALGVASSVLIFPQSTSYVLLSQMEQLIRLLEAPLDSTRRLLSDGALPDDVKLRASKGAIIGISKAMGPALAFLPLDLSRGRWNTDDVKSLHGRVREAVLASLFLLDFHLARAPATAQIERLGAKLATKTVSSTTPEGAPPASNGVDLTFEVVDAMMSPEQSPLRPGLLGAVQATTAEVLQVNSRAIRLAAETVHIVNTSRWYQSASSKTRLQRLLPELREVQAQLRTARDTYVVDTNEAVIKVHADLFDEQGRLKDRGGSNPLTLNGLIVAMVLEERIANAAATTEELLGYMVQLLEIRTQQRIWLPTRLRYALSWLTSRDTAAPVPGASTDAAVDPDEVKAQMQTQMEDAHHRLRMVSKGNKGVRAPKKRGILTRAVVGTYRWLFNSGGVYALRMVVVTIALGIPASLTPTAGFVYRQKGIWALIMAQTCLLMYMADFTFSLVTRGLGTVIGGVLGMVAWYAGSGSGAGNPYGMAATTAVISAMLMWWRLYLPPALAQASIMTASTFVLIVGYSWDQYHIAQYGLPGVGYEAFWKRLVLVLIGFAAAFIVQIFPKPPSATRYVCKSLANNVRSLSDHYALLISQWSHHCRDQQQQQQQQQKKKNAGAAVAAEQITFKVAEDLEGLTGAISLLKVEISTTPFDQAILLSTRNKCETMNQTLGKLLVLSANLPHDLQKRLGQNAGLVEPRSVSSVMSVLSIVEYSLRTGTPLPERLPVPLVETCFLEWYQHHERAELTVELVRSQAYRQYCVAVSAYLSFLATVDDVVEDLKATLGETHVVHQWEDEEV</sequence>
<dbReference type="Pfam" id="PF10334">
    <property type="entry name" value="BRE4"/>
    <property type="match status" value="1"/>
</dbReference>
<feature type="domain" description="Putative ER transporter 6TM N-terminal" evidence="8">
    <location>
        <begin position="45"/>
        <end position="488"/>
    </location>
</feature>
<protein>
    <recommendedName>
        <fullName evidence="12">ER transporter 6TM N-terminal domain-containing protein</fullName>
    </recommendedName>
</protein>
<evidence type="ECO:0000259" key="7">
    <source>
        <dbReference type="Pfam" id="PF10334"/>
    </source>
</evidence>
<dbReference type="Pfam" id="PF13515">
    <property type="entry name" value="FUSC_2"/>
    <property type="match status" value="1"/>
</dbReference>
<feature type="domain" description="DUF2421" evidence="7">
    <location>
        <begin position="801"/>
        <end position="1024"/>
    </location>
</feature>
<dbReference type="PANTHER" id="PTHR37994">
    <property type="entry name" value="ARAE_2_N DOMAIN-CONTAINING PROTEIN-RELATED"/>
    <property type="match status" value="1"/>
</dbReference>
<feature type="transmembrane region" description="Helical" evidence="6">
    <location>
        <begin position="667"/>
        <end position="683"/>
    </location>
</feature>
<evidence type="ECO:0000313" key="11">
    <source>
        <dbReference type="Proteomes" id="UP000811619"/>
    </source>
</evidence>
<feature type="transmembrane region" description="Helical" evidence="6">
    <location>
        <begin position="780"/>
        <end position="800"/>
    </location>
</feature>
<evidence type="ECO:0000256" key="3">
    <source>
        <dbReference type="ARBA" id="ARBA00022989"/>
    </source>
</evidence>
<evidence type="ECO:0000256" key="2">
    <source>
        <dbReference type="ARBA" id="ARBA00022692"/>
    </source>
</evidence>
<dbReference type="AlphaFoldDB" id="A0A8K0J3Q5"/>
<dbReference type="InterPro" id="IPR018823">
    <property type="entry name" value="ArAE_2_N"/>
</dbReference>
<comment type="caution">
    <text evidence="10">The sequence shown here is derived from an EMBL/GenBank/DDBJ whole genome shotgun (WGS) entry which is preliminary data.</text>
</comment>
<organism evidence="10 11">
    <name type="scientific">Claviceps africana</name>
    <dbReference type="NCBI Taxonomy" id="83212"/>
    <lineage>
        <taxon>Eukaryota</taxon>
        <taxon>Fungi</taxon>
        <taxon>Dikarya</taxon>
        <taxon>Ascomycota</taxon>
        <taxon>Pezizomycotina</taxon>
        <taxon>Sordariomycetes</taxon>
        <taxon>Hypocreomycetidae</taxon>
        <taxon>Hypocreales</taxon>
        <taxon>Clavicipitaceae</taxon>
        <taxon>Claviceps</taxon>
    </lineage>
</organism>
<feature type="transmembrane region" description="Helical" evidence="6">
    <location>
        <begin position="89"/>
        <end position="109"/>
    </location>
</feature>
<accession>A0A8K0J3Q5</accession>
<feature type="transmembrane region" description="Helical" evidence="6">
    <location>
        <begin position="690"/>
        <end position="710"/>
    </location>
</feature>
<feature type="transmembrane region" description="Helical" evidence="6">
    <location>
        <begin position="179"/>
        <end position="197"/>
    </location>
</feature>
<evidence type="ECO:0000256" key="6">
    <source>
        <dbReference type="SAM" id="Phobius"/>
    </source>
</evidence>
<dbReference type="EMBL" id="SRPY01000508">
    <property type="protein sequence ID" value="KAG5922733.1"/>
    <property type="molecule type" value="Genomic_DNA"/>
</dbReference>
<dbReference type="OrthoDB" id="2274698at2759"/>
<keyword evidence="11" id="KW-1185">Reference proteome</keyword>
<feature type="transmembrane region" description="Helical" evidence="6">
    <location>
        <begin position="638"/>
        <end position="655"/>
    </location>
</feature>
<feature type="transmembrane region" description="Helical" evidence="6">
    <location>
        <begin position="206"/>
        <end position="230"/>
    </location>
</feature>
<keyword evidence="4 6" id="KW-0472">Membrane</keyword>